<gene>
    <name evidence="2" type="ORF">CLV94_1697</name>
</gene>
<protein>
    <recommendedName>
        <fullName evidence="4">MORN repeat protein</fullName>
    </recommendedName>
</protein>
<evidence type="ECO:0008006" key="4">
    <source>
        <dbReference type="Google" id="ProtNLM"/>
    </source>
</evidence>
<dbReference type="RefSeq" id="WP_121375938.1">
    <property type="nucleotide sequence ID" value="NZ_RBLC01000001.1"/>
</dbReference>
<dbReference type="Gene3D" id="2.20.110.10">
    <property type="entry name" value="Histone H3 K4-specific methyltransferase SET7/9 N-terminal domain"/>
    <property type="match status" value="1"/>
</dbReference>
<comment type="caution">
    <text evidence="2">The sequence shown here is derived from an EMBL/GenBank/DDBJ whole genome shotgun (WGS) entry which is preliminary data.</text>
</comment>
<evidence type="ECO:0000313" key="3">
    <source>
        <dbReference type="Proteomes" id="UP000277579"/>
    </source>
</evidence>
<dbReference type="EMBL" id="RBLC01000001">
    <property type="protein sequence ID" value="RKS26632.1"/>
    <property type="molecule type" value="Genomic_DNA"/>
</dbReference>
<accession>A0A495MNG3</accession>
<reference evidence="2 3" key="1">
    <citation type="submission" date="2018-10" db="EMBL/GenBank/DDBJ databases">
        <title>Genomic Encyclopedia of Archaeal and Bacterial Type Strains, Phase II (KMG-II): from individual species to whole genera.</title>
        <authorList>
            <person name="Goeker M."/>
        </authorList>
    </citation>
    <scope>NUCLEOTIDE SEQUENCE [LARGE SCALE GENOMIC DNA]</scope>
    <source>
        <strain evidence="2 3">DSM 29537</strain>
    </source>
</reference>
<keyword evidence="3" id="KW-1185">Reference proteome</keyword>
<dbReference type="OrthoDB" id="1467310at2"/>
<sequence>MKKFMIMAVMLVSGVVFAQDVNHKYEVVDNMVKATYFYDNGKVMQEGFYKDGKVHGKWVSYDVEGNKKSLGEYNNGAKTGKWFFWTDNNLSEVDYSDSRVALVKNWKQDALANRN</sequence>
<feature type="signal peptide" evidence="1">
    <location>
        <begin position="1"/>
        <end position="18"/>
    </location>
</feature>
<proteinExistence type="predicted"/>
<evidence type="ECO:0000256" key="1">
    <source>
        <dbReference type="SAM" id="SignalP"/>
    </source>
</evidence>
<name>A0A495MNG3_9FLAO</name>
<keyword evidence="1" id="KW-0732">Signal</keyword>
<organism evidence="2 3">
    <name type="scientific">Flavobacterium endophyticum</name>
    <dbReference type="NCBI Taxonomy" id="1540163"/>
    <lineage>
        <taxon>Bacteria</taxon>
        <taxon>Pseudomonadati</taxon>
        <taxon>Bacteroidota</taxon>
        <taxon>Flavobacteriia</taxon>
        <taxon>Flavobacteriales</taxon>
        <taxon>Flavobacteriaceae</taxon>
        <taxon>Flavobacterium</taxon>
    </lineage>
</organism>
<evidence type="ECO:0000313" key="2">
    <source>
        <dbReference type="EMBL" id="RKS26632.1"/>
    </source>
</evidence>
<dbReference type="AlphaFoldDB" id="A0A495MNG3"/>
<dbReference type="Proteomes" id="UP000277579">
    <property type="component" value="Unassembled WGS sequence"/>
</dbReference>
<dbReference type="SUPFAM" id="SSF82185">
    <property type="entry name" value="Histone H3 K4-specific methyltransferase SET7/9 N-terminal domain"/>
    <property type="match status" value="1"/>
</dbReference>
<feature type="chain" id="PRO_5019766015" description="MORN repeat protein" evidence="1">
    <location>
        <begin position="19"/>
        <end position="115"/>
    </location>
</feature>